<dbReference type="AlphaFoldDB" id="A0AAD5UGD1"/>
<comment type="caution">
    <text evidence="1">The sequence shown here is derived from an EMBL/GenBank/DDBJ whole genome shotgun (WGS) entry which is preliminary data.</text>
</comment>
<sequence>MMKTLISLPLALAYHYGTIDIFGDLTVVPYPDSLGKEPLVNWGIDYNVTLNRISYYADSDGGCTFDLQDGNGNFCVLVLNCHPEDETCELMNHQIYPPTEELVHKGVWCVPDRMDVNIDDGRLVTEKLFVSVYPSE</sequence>
<reference evidence="1" key="1">
    <citation type="submission" date="2020-05" db="EMBL/GenBank/DDBJ databases">
        <title>Phylogenomic resolution of chytrid fungi.</title>
        <authorList>
            <person name="Stajich J.E."/>
            <person name="Amses K."/>
            <person name="Simmons R."/>
            <person name="Seto K."/>
            <person name="Myers J."/>
            <person name="Bonds A."/>
            <person name="Quandt C.A."/>
            <person name="Barry K."/>
            <person name="Liu P."/>
            <person name="Grigoriev I."/>
            <person name="Longcore J.E."/>
            <person name="James T.Y."/>
        </authorList>
    </citation>
    <scope>NUCLEOTIDE SEQUENCE</scope>
    <source>
        <strain evidence="1">PLAUS21</strain>
    </source>
</reference>
<keyword evidence="2" id="KW-1185">Reference proteome</keyword>
<organism evidence="1 2">
    <name type="scientific">Boothiomyces macroporosus</name>
    <dbReference type="NCBI Taxonomy" id="261099"/>
    <lineage>
        <taxon>Eukaryota</taxon>
        <taxon>Fungi</taxon>
        <taxon>Fungi incertae sedis</taxon>
        <taxon>Chytridiomycota</taxon>
        <taxon>Chytridiomycota incertae sedis</taxon>
        <taxon>Chytridiomycetes</taxon>
        <taxon>Rhizophydiales</taxon>
        <taxon>Terramycetaceae</taxon>
        <taxon>Boothiomyces</taxon>
    </lineage>
</organism>
<gene>
    <name evidence="1" type="ORF">HK103_007477</name>
</gene>
<evidence type="ECO:0000313" key="2">
    <source>
        <dbReference type="Proteomes" id="UP001210925"/>
    </source>
</evidence>
<protein>
    <submittedName>
        <fullName evidence="1">Uncharacterized protein</fullName>
    </submittedName>
</protein>
<proteinExistence type="predicted"/>
<dbReference type="Proteomes" id="UP001210925">
    <property type="component" value="Unassembled WGS sequence"/>
</dbReference>
<name>A0AAD5UGD1_9FUNG</name>
<accession>A0AAD5UGD1</accession>
<dbReference type="EMBL" id="JADGKB010000091">
    <property type="protein sequence ID" value="KAJ3254156.1"/>
    <property type="molecule type" value="Genomic_DNA"/>
</dbReference>
<evidence type="ECO:0000313" key="1">
    <source>
        <dbReference type="EMBL" id="KAJ3254156.1"/>
    </source>
</evidence>